<dbReference type="InParanoid" id="L2GJK1"/>
<dbReference type="GO" id="GO:0030488">
    <property type="term" value="P:tRNA methylation"/>
    <property type="evidence" value="ECO:0007669"/>
    <property type="project" value="EnsemblFungi"/>
</dbReference>
<sequence length="207" mass="24198">MDFEKEYVHRFYSYKAQQFSNSRAKPWPFTAQFIKEQIKSTDLVLDAGCGNGRQFLHPNTIGLDYSANLLRKASNKPNIGLVQGDIHTLPFKNDVFDVILSIAVVHHLCSHERRANCLFEMKRVLKNKGKCLLYVWHKEASRKTKFSAIDGSQNEYFVSWRGEEDILRYYFLFDEESLENLVNEAGFKILEMNREQESIYAVLENEK</sequence>
<evidence type="ECO:0000313" key="4">
    <source>
        <dbReference type="EMBL" id="ELA41036.1"/>
    </source>
</evidence>
<dbReference type="GO" id="GO:0006448">
    <property type="term" value="P:regulation of translational elongation"/>
    <property type="evidence" value="ECO:0007669"/>
    <property type="project" value="EnsemblFungi"/>
</dbReference>
<dbReference type="OrthoDB" id="271595at2759"/>
<accession>L2GJK1</accession>
<name>L2GJK1_VITCO</name>
<feature type="domain" description="Methyltransferase type 11" evidence="3">
    <location>
        <begin position="45"/>
        <end position="132"/>
    </location>
</feature>
<dbReference type="OMA" id="VHEVYQQ"/>
<dbReference type="AlphaFoldDB" id="L2GJK1"/>
<dbReference type="EMBL" id="JH370151">
    <property type="protein sequence ID" value="ELA41036.1"/>
    <property type="molecule type" value="Genomic_DNA"/>
</dbReference>
<dbReference type="CDD" id="cd02440">
    <property type="entry name" value="AdoMet_MTases"/>
    <property type="match status" value="1"/>
</dbReference>
<keyword evidence="2" id="KW-0808">Transferase</keyword>
<dbReference type="InterPro" id="IPR051422">
    <property type="entry name" value="AlkB_tRNA_MeTrf/Diox"/>
</dbReference>
<dbReference type="Gene3D" id="3.40.50.150">
    <property type="entry name" value="Vaccinia Virus protein VP39"/>
    <property type="match status" value="1"/>
</dbReference>
<dbReference type="HOGENOM" id="CLU_029501_2_1_1"/>
<keyword evidence="1" id="KW-0489">Methyltransferase</keyword>
<dbReference type="Pfam" id="PF08241">
    <property type="entry name" value="Methyltransf_11"/>
    <property type="match status" value="1"/>
</dbReference>
<dbReference type="PANTHER" id="PTHR13069">
    <property type="entry name" value="ALKYLATED DNA REPAIR PROTEIN ALKB HOMOLOG 8"/>
    <property type="match status" value="1"/>
</dbReference>
<organism evidence="4 5">
    <name type="scientific">Vittaforma corneae (strain ATCC 50505)</name>
    <name type="common">Microsporidian parasite</name>
    <name type="synonym">Nosema corneum</name>
    <dbReference type="NCBI Taxonomy" id="993615"/>
    <lineage>
        <taxon>Eukaryota</taxon>
        <taxon>Fungi</taxon>
        <taxon>Fungi incertae sedis</taxon>
        <taxon>Microsporidia</taxon>
        <taxon>Nosematidae</taxon>
        <taxon>Vittaforma</taxon>
    </lineage>
</organism>
<dbReference type="GO" id="GO:0043527">
    <property type="term" value="C:tRNA methyltransferase complex"/>
    <property type="evidence" value="ECO:0007669"/>
    <property type="project" value="EnsemblFungi"/>
</dbReference>
<evidence type="ECO:0000256" key="2">
    <source>
        <dbReference type="ARBA" id="ARBA00022679"/>
    </source>
</evidence>
<dbReference type="GO" id="GO:0005634">
    <property type="term" value="C:nucleus"/>
    <property type="evidence" value="ECO:0007669"/>
    <property type="project" value="EnsemblFungi"/>
</dbReference>
<gene>
    <name evidence="4" type="ORF">VICG_01918</name>
</gene>
<dbReference type="GO" id="GO:0005737">
    <property type="term" value="C:cytoplasm"/>
    <property type="evidence" value="ECO:0007669"/>
    <property type="project" value="EnsemblFungi"/>
</dbReference>
<protein>
    <recommendedName>
        <fullName evidence="3">Methyltransferase type 11 domain-containing protein</fullName>
    </recommendedName>
</protein>
<dbReference type="InterPro" id="IPR013216">
    <property type="entry name" value="Methyltransf_11"/>
</dbReference>
<evidence type="ECO:0000313" key="5">
    <source>
        <dbReference type="Proteomes" id="UP000011082"/>
    </source>
</evidence>
<dbReference type="FunCoup" id="L2GJK1">
    <property type="interactions" value="109"/>
</dbReference>
<dbReference type="SUPFAM" id="SSF53335">
    <property type="entry name" value="S-adenosyl-L-methionine-dependent methyltransferases"/>
    <property type="match status" value="1"/>
</dbReference>
<keyword evidence="5" id="KW-1185">Reference proteome</keyword>
<dbReference type="GO" id="GO:0008757">
    <property type="term" value="F:S-adenosylmethionine-dependent methyltransferase activity"/>
    <property type="evidence" value="ECO:0007669"/>
    <property type="project" value="InterPro"/>
</dbReference>
<dbReference type="GO" id="GO:0002098">
    <property type="term" value="P:tRNA wobble uridine modification"/>
    <property type="evidence" value="ECO:0007669"/>
    <property type="project" value="EnsemblFungi"/>
</dbReference>
<dbReference type="STRING" id="993615.L2GJK1"/>
<dbReference type="GeneID" id="19882628"/>
<dbReference type="InterPro" id="IPR029063">
    <property type="entry name" value="SAM-dependent_MTases_sf"/>
</dbReference>
<dbReference type="RefSeq" id="XP_007605363.1">
    <property type="nucleotide sequence ID" value="XM_007605301.1"/>
</dbReference>
<dbReference type="PANTHER" id="PTHR13069:SF21">
    <property type="entry name" value="ALKYLATED DNA REPAIR PROTEIN ALKB HOMOLOG 8"/>
    <property type="match status" value="1"/>
</dbReference>
<dbReference type="Proteomes" id="UP000011082">
    <property type="component" value="Unassembled WGS sequence"/>
</dbReference>
<reference evidence="5" key="1">
    <citation type="submission" date="2011-05" db="EMBL/GenBank/DDBJ databases">
        <title>The genome sequence of Vittaforma corneae strain ATCC 50505.</title>
        <authorList>
            <consortium name="The Broad Institute Genome Sequencing Platform"/>
            <person name="Cuomo C."/>
            <person name="Didier E."/>
            <person name="Bowers L."/>
            <person name="Young S.K."/>
            <person name="Zeng Q."/>
            <person name="Gargeya S."/>
            <person name="Fitzgerald M."/>
            <person name="Haas B."/>
            <person name="Abouelleil A."/>
            <person name="Alvarado L."/>
            <person name="Arachchi H.M."/>
            <person name="Berlin A."/>
            <person name="Chapman S.B."/>
            <person name="Gearin G."/>
            <person name="Goldberg J."/>
            <person name="Griggs A."/>
            <person name="Gujja S."/>
            <person name="Hansen M."/>
            <person name="Heiman D."/>
            <person name="Howarth C."/>
            <person name="Larimer J."/>
            <person name="Lui A."/>
            <person name="MacDonald P.J.P."/>
            <person name="McCowen C."/>
            <person name="Montmayeur A."/>
            <person name="Murphy C."/>
            <person name="Neiman D."/>
            <person name="Pearson M."/>
            <person name="Priest M."/>
            <person name="Roberts A."/>
            <person name="Saif S."/>
            <person name="Shea T."/>
            <person name="Sisk P."/>
            <person name="Stolte C."/>
            <person name="Sykes S."/>
            <person name="Wortman J."/>
            <person name="Nusbaum C."/>
            <person name="Birren B."/>
        </authorList>
    </citation>
    <scope>NUCLEOTIDE SEQUENCE [LARGE SCALE GENOMIC DNA]</scope>
    <source>
        <strain evidence="5">ATCC 50505</strain>
    </source>
</reference>
<dbReference type="VEuPathDB" id="MicrosporidiaDB:VICG_01918"/>
<evidence type="ECO:0000256" key="1">
    <source>
        <dbReference type="ARBA" id="ARBA00022603"/>
    </source>
</evidence>
<evidence type="ECO:0000259" key="3">
    <source>
        <dbReference type="Pfam" id="PF08241"/>
    </source>
</evidence>
<dbReference type="GO" id="GO:0016300">
    <property type="term" value="F:tRNA (uridine) methyltransferase activity"/>
    <property type="evidence" value="ECO:0007669"/>
    <property type="project" value="EnsemblFungi"/>
</dbReference>
<proteinExistence type="predicted"/>